<accession>A0A0L7LIQ8</accession>
<protein>
    <submittedName>
        <fullName evidence="3">Putative Dynein beta chain, ciliary</fullName>
    </submittedName>
</protein>
<dbReference type="STRING" id="104452.A0A0L7LIQ8"/>
<dbReference type="Proteomes" id="UP000037510">
    <property type="component" value="Unassembled WGS sequence"/>
</dbReference>
<feature type="compositionally biased region" description="Basic and acidic residues" evidence="2">
    <location>
        <begin position="41"/>
        <end position="53"/>
    </location>
</feature>
<feature type="coiled-coil region" evidence="1">
    <location>
        <begin position="146"/>
        <end position="176"/>
    </location>
</feature>
<feature type="region of interest" description="Disordered" evidence="2">
    <location>
        <begin position="1"/>
        <end position="53"/>
    </location>
</feature>
<evidence type="ECO:0000313" key="4">
    <source>
        <dbReference type="Proteomes" id="UP000037510"/>
    </source>
</evidence>
<evidence type="ECO:0000256" key="1">
    <source>
        <dbReference type="SAM" id="Coils"/>
    </source>
</evidence>
<dbReference type="AlphaFoldDB" id="A0A0L7LIQ8"/>
<reference evidence="3 4" key="1">
    <citation type="journal article" date="2015" name="Genome Biol. Evol.">
        <title>The genome of winter moth (Operophtera brumata) provides a genomic perspective on sexual dimorphism and phenology.</title>
        <authorList>
            <person name="Derks M.F."/>
            <person name="Smit S."/>
            <person name="Salis L."/>
            <person name="Schijlen E."/>
            <person name="Bossers A."/>
            <person name="Mateman C."/>
            <person name="Pijl A.S."/>
            <person name="de Ridder D."/>
            <person name="Groenen M.A."/>
            <person name="Visser M.E."/>
            <person name="Megens H.J."/>
        </authorList>
    </citation>
    <scope>NUCLEOTIDE SEQUENCE [LARGE SCALE GENOMIC DNA]</scope>
    <source>
        <strain evidence="3">WM2013NL</strain>
        <tissue evidence="3">Head and thorax</tissue>
    </source>
</reference>
<proteinExistence type="predicted"/>
<sequence length="337" mass="39439">MASGDRKRPLNKKSTPKREPKGEKCPPRFLTPARKQPGPRDLTRAGYDDELEKDSRLLRAARNYYPERNCYTPATKTLRTINMPPKRRPPPILYGPTGPNGEVQFPPLKPWAERERERLDAIEQQKNKRLVLLEDLVSGAYDRRKAAEAEAKRRRIERKKRDKAEAEIAAKEALRKLEFELPRDPDVQKDEMLKTTEEEHYRYIHPKDLERIQYYLTTSITGTIMPDFPVALYKRAKVTVDKQTAAIKRRLTTLTMQEESPFPHYPTEFTERLNKLCAETRAELMDNWLIDVADTMIKLRKHWSCYVAQKKSESTFIVETFFREALNILQNTSPIIL</sequence>
<evidence type="ECO:0000256" key="2">
    <source>
        <dbReference type="SAM" id="MobiDB-lite"/>
    </source>
</evidence>
<keyword evidence="1" id="KW-0175">Coiled coil</keyword>
<name>A0A0L7LIQ8_OPEBR</name>
<gene>
    <name evidence="3" type="ORF">OBRU01_07494</name>
</gene>
<keyword evidence="4" id="KW-1185">Reference proteome</keyword>
<evidence type="ECO:0000313" key="3">
    <source>
        <dbReference type="EMBL" id="KOB75453.1"/>
    </source>
</evidence>
<comment type="caution">
    <text evidence="3">The sequence shown here is derived from an EMBL/GenBank/DDBJ whole genome shotgun (WGS) entry which is preliminary data.</text>
</comment>
<feature type="compositionally biased region" description="Basic and acidic residues" evidence="2">
    <location>
        <begin position="16"/>
        <end position="26"/>
    </location>
</feature>
<dbReference type="EMBL" id="JTDY01000915">
    <property type="protein sequence ID" value="KOB75453.1"/>
    <property type="molecule type" value="Genomic_DNA"/>
</dbReference>
<organism evidence="3 4">
    <name type="scientific">Operophtera brumata</name>
    <name type="common">Winter moth</name>
    <name type="synonym">Phalaena brumata</name>
    <dbReference type="NCBI Taxonomy" id="104452"/>
    <lineage>
        <taxon>Eukaryota</taxon>
        <taxon>Metazoa</taxon>
        <taxon>Ecdysozoa</taxon>
        <taxon>Arthropoda</taxon>
        <taxon>Hexapoda</taxon>
        <taxon>Insecta</taxon>
        <taxon>Pterygota</taxon>
        <taxon>Neoptera</taxon>
        <taxon>Endopterygota</taxon>
        <taxon>Lepidoptera</taxon>
        <taxon>Glossata</taxon>
        <taxon>Ditrysia</taxon>
        <taxon>Geometroidea</taxon>
        <taxon>Geometridae</taxon>
        <taxon>Larentiinae</taxon>
        <taxon>Operophtera</taxon>
    </lineage>
</organism>